<dbReference type="InterPro" id="IPR055222">
    <property type="entry name" value="PRISE-like_Rossmann-fold"/>
</dbReference>
<dbReference type="OrthoDB" id="1731983at2759"/>
<dbReference type="PANTHER" id="PTHR32487">
    <property type="entry name" value="3-OXO-DELTA(4,5)-STEROID 5-BETA-REDUCTASE"/>
    <property type="match status" value="1"/>
</dbReference>
<dbReference type="SUPFAM" id="SSF51735">
    <property type="entry name" value="NAD(P)-binding Rossmann-fold domains"/>
    <property type="match status" value="1"/>
</dbReference>
<sequence length="428" mass="48204">MTQLIQSKSIYHGLPVFPEDVEGLTAIVTGSNGISGTHQLKVLAESPRRWKKIYALSRRPPYGTWPDHVEHVSVDLLQSPEEIARQLKERGVHADHVFFFAYIQPAPKEGGGIWSDAEELVRVNTQLLSNFLGGLELNKTIPKRVLLQLGAKYYGIHLGPALSPQEESDPRVLTELNFYYPQEDRLQEFAQKHSIGWNSTRPSHILGAVPDAAMNLCYPLTIYATVQKRLGQALEFPGDIAAWENPVSLSSAQANAYLSEWIVLTDAAKDESFNAADDCAFSWCKFWPRFAERFQIPWKGPDDSDRAAYRVITGHSKPPRGYGPPGELRFRFTLVDWAKRPEVQKAWKDIAEAHGLREKVLRDEDRVFGFADQALTLSYPLQLRTNIGMISMTKAKKMGYFGFVDSTDSFLQVVEDFVGLQMVPPVTP</sequence>
<accession>A0A9W9EI48</accession>
<reference evidence="2" key="2">
    <citation type="journal article" date="2023" name="IMA Fungus">
        <title>Comparative genomic study of the Penicillium genus elucidates a diverse pangenome and 15 lateral gene transfer events.</title>
        <authorList>
            <person name="Petersen C."/>
            <person name="Sorensen T."/>
            <person name="Nielsen M.R."/>
            <person name="Sondergaard T.E."/>
            <person name="Sorensen J.L."/>
            <person name="Fitzpatrick D.A."/>
            <person name="Frisvad J.C."/>
            <person name="Nielsen K.L."/>
        </authorList>
    </citation>
    <scope>NUCLEOTIDE SEQUENCE</scope>
    <source>
        <strain evidence="2">IBT 30761</strain>
    </source>
</reference>
<dbReference type="AlphaFoldDB" id="A0A9W9EI48"/>
<dbReference type="Pfam" id="PF22917">
    <property type="entry name" value="PRISE"/>
    <property type="match status" value="1"/>
</dbReference>
<dbReference type="GeneID" id="81362751"/>
<evidence type="ECO:0000313" key="2">
    <source>
        <dbReference type="EMBL" id="KAJ5082238.1"/>
    </source>
</evidence>
<protein>
    <recommendedName>
        <fullName evidence="1">PRISE-like Rossmann-fold domain-containing protein</fullName>
    </recommendedName>
</protein>
<gene>
    <name evidence="2" type="ORF">N7532_011281</name>
</gene>
<keyword evidence="3" id="KW-1185">Reference proteome</keyword>
<dbReference type="InterPro" id="IPR036291">
    <property type="entry name" value="NAD(P)-bd_dom_sf"/>
</dbReference>
<dbReference type="EMBL" id="JAPQKI010000011">
    <property type="protein sequence ID" value="KAJ5082238.1"/>
    <property type="molecule type" value="Genomic_DNA"/>
</dbReference>
<dbReference type="CDD" id="cd08948">
    <property type="entry name" value="5beta-POR_like_SDR_a"/>
    <property type="match status" value="1"/>
</dbReference>
<feature type="domain" description="PRISE-like Rossmann-fold" evidence="1">
    <location>
        <begin position="26"/>
        <end position="296"/>
    </location>
</feature>
<evidence type="ECO:0000259" key="1">
    <source>
        <dbReference type="Pfam" id="PF22917"/>
    </source>
</evidence>
<reference evidence="2" key="1">
    <citation type="submission" date="2022-11" db="EMBL/GenBank/DDBJ databases">
        <authorList>
            <person name="Petersen C."/>
        </authorList>
    </citation>
    <scope>NUCLEOTIDE SEQUENCE</scope>
    <source>
        <strain evidence="2">IBT 30761</strain>
    </source>
</reference>
<name>A0A9W9EI48_9EURO</name>
<dbReference type="PANTHER" id="PTHR32487:SF29">
    <property type="entry name" value="NAD-DEPENDENT EPIMERASE_DEHYDRATASE DOMAIN-CONTAINING PROTEIN"/>
    <property type="match status" value="1"/>
</dbReference>
<organism evidence="2 3">
    <name type="scientific">Penicillium argentinense</name>
    <dbReference type="NCBI Taxonomy" id="1131581"/>
    <lineage>
        <taxon>Eukaryota</taxon>
        <taxon>Fungi</taxon>
        <taxon>Dikarya</taxon>
        <taxon>Ascomycota</taxon>
        <taxon>Pezizomycotina</taxon>
        <taxon>Eurotiomycetes</taxon>
        <taxon>Eurotiomycetidae</taxon>
        <taxon>Eurotiales</taxon>
        <taxon>Aspergillaceae</taxon>
        <taxon>Penicillium</taxon>
    </lineage>
</organism>
<evidence type="ECO:0000313" key="3">
    <source>
        <dbReference type="Proteomes" id="UP001149074"/>
    </source>
</evidence>
<dbReference type="Proteomes" id="UP001149074">
    <property type="component" value="Unassembled WGS sequence"/>
</dbReference>
<comment type="caution">
    <text evidence="2">The sequence shown here is derived from an EMBL/GenBank/DDBJ whole genome shotgun (WGS) entry which is preliminary data.</text>
</comment>
<dbReference type="RefSeq" id="XP_056468760.1">
    <property type="nucleotide sequence ID" value="XM_056623772.1"/>
</dbReference>
<proteinExistence type="predicted"/>
<dbReference type="Gene3D" id="3.40.50.720">
    <property type="entry name" value="NAD(P)-binding Rossmann-like Domain"/>
    <property type="match status" value="1"/>
</dbReference>